<sequence>MGMEANRILFNAEPFGFGPSAAIAAIAPYFIGSGCHAYAGEGHSLDLQKHLPYRKIHDMTGSSPRDWDKIISDVDIVVTAMDLDIAIRSLSLGKRVVFYDALTWCWQAETRWPRIEELIHRPRLLYIAQNFIGVVERLAGIKSKNHFVVPPITSRARYAPRNSQSNVVLLNLGGLKNPYTDEAMLIDFARAITLALRAALDQGVKLHIATSQTIAEALESDDATTYPLTEVARMMHDCQFAVCTPGLGNIYESAVMQTPVIWLPPVNNTQGLQLAHLRNAGMVDAELGWETLGVNIDYTTSTQTCLASIDEAISTLGDIERSAVLNEKMAVAVARMRQCTGGKTSRLIERFGSGGDAVAAQKIREWINVPENGDRL</sequence>
<organism evidence="1 2">
    <name type="scientific">Pseudomonas amygdali pv. dendropanacis</name>
    <dbReference type="NCBI Taxonomy" id="235272"/>
    <lineage>
        <taxon>Bacteria</taxon>
        <taxon>Pseudomonadati</taxon>
        <taxon>Pseudomonadota</taxon>
        <taxon>Gammaproteobacteria</taxon>
        <taxon>Pseudomonadales</taxon>
        <taxon>Pseudomonadaceae</taxon>
        <taxon>Pseudomonas</taxon>
        <taxon>Pseudomonas amygdali</taxon>
    </lineage>
</organism>
<reference evidence="1 2" key="1">
    <citation type="submission" date="2015-09" db="EMBL/GenBank/DDBJ databases">
        <title>Genome announcement of multiple Pseudomonas syringae strains.</title>
        <authorList>
            <person name="Thakur S."/>
            <person name="Wang P.W."/>
            <person name="Gong Y."/>
            <person name="Weir B.S."/>
            <person name="Guttman D.S."/>
        </authorList>
    </citation>
    <scope>NUCLEOTIDE SEQUENCE [LARGE SCALE GENOMIC DNA]</scope>
    <source>
        <strain evidence="1 2">ICMP9150</strain>
    </source>
</reference>
<dbReference type="RefSeq" id="WP_044323561.1">
    <property type="nucleotide sequence ID" value="NZ_JYHG01000015.1"/>
</dbReference>
<evidence type="ECO:0000313" key="1">
    <source>
        <dbReference type="EMBL" id="KPX25271.1"/>
    </source>
</evidence>
<evidence type="ECO:0000313" key="2">
    <source>
        <dbReference type="Proteomes" id="UP000050346"/>
    </source>
</evidence>
<dbReference type="AlphaFoldDB" id="A0A0N8RG83"/>
<proteinExistence type="predicted"/>
<dbReference type="PROSITE" id="PS51257">
    <property type="entry name" value="PROKAR_LIPOPROTEIN"/>
    <property type="match status" value="1"/>
</dbReference>
<protein>
    <submittedName>
        <fullName evidence="1">Uncharacterized protein</fullName>
    </submittedName>
</protein>
<comment type="caution">
    <text evidence="1">The sequence shown here is derived from an EMBL/GenBank/DDBJ whole genome shotgun (WGS) entry which is preliminary data.</text>
</comment>
<accession>A0A0N8RG83</accession>
<gene>
    <name evidence="1" type="ORF">ALO71_03561</name>
</gene>
<dbReference type="Proteomes" id="UP000050346">
    <property type="component" value="Unassembled WGS sequence"/>
</dbReference>
<dbReference type="PATRIC" id="fig|235272.12.peg.4839"/>
<name>A0A0N8RG83_PSEA0</name>
<dbReference type="EMBL" id="LJQG01000002">
    <property type="protein sequence ID" value="KPX25271.1"/>
    <property type="molecule type" value="Genomic_DNA"/>
</dbReference>